<protein>
    <submittedName>
        <fullName evidence="1">Uncharacterized protein</fullName>
    </submittedName>
</protein>
<name>A0ACC3ZGF3_COLTU</name>
<evidence type="ECO:0000313" key="1">
    <source>
        <dbReference type="EMBL" id="KAL0943244.1"/>
    </source>
</evidence>
<accession>A0ACC3ZGF3</accession>
<gene>
    <name evidence="1" type="ORF">CTRU02_201130</name>
</gene>
<reference evidence="1 2" key="1">
    <citation type="journal article" date="2020" name="Phytopathology">
        <title>Genome Sequence Resources of Colletotrichum truncatum, C. plurivorum, C. musicola, and C. sojae: Four Species Pathogenic to Soybean (Glycine max).</title>
        <authorList>
            <person name="Rogerio F."/>
            <person name="Boufleur T.R."/>
            <person name="Ciampi-Guillardi M."/>
            <person name="Sukno S.A."/>
            <person name="Thon M.R."/>
            <person name="Massola Junior N.S."/>
            <person name="Baroncelli R."/>
        </authorList>
    </citation>
    <scope>NUCLEOTIDE SEQUENCE [LARGE SCALE GENOMIC DNA]</scope>
    <source>
        <strain evidence="1 2">CMES1059</strain>
    </source>
</reference>
<comment type="caution">
    <text evidence="1">The sequence shown here is derived from an EMBL/GenBank/DDBJ whole genome shotgun (WGS) entry which is preliminary data.</text>
</comment>
<proteinExistence type="predicted"/>
<dbReference type="EMBL" id="VUJX02000001">
    <property type="protein sequence ID" value="KAL0943244.1"/>
    <property type="molecule type" value="Genomic_DNA"/>
</dbReference>
<evidence type="ECO:0000313" key="2">
    <source>
        <dbReference type="Proteomes" id="UP000805649"/>
    </source>
</evidence>
<keyword evidence="2" id="KW-1185">Reference proteome</keyword>
<dbReference type="Proteomes" id="UP000805649">
    <property type="component" value="Unassembled WGS sequence"/>
</dbReference>
<sequence>MGCFHSVTASTRKPSRYVGLEDIEKYAARRGSPSSAHDILIFAEGQQQRFHGIFDDEFNSNYNIKRDWQLEKEQVRRELSGRELRKTIADMDREMAHQLLVNSNKFRARKQRALSQFENEWNKRQQAKGYPFWGRKLNY</sequence>
<organism evidence="1 2">
    <name type="scientific">Colletotrichum truncatum</name>
    <name type="common">Anthracnose fungus</name>
    <name type="synonym">Colletotrichum capsici</name>
    <dbReference type="NCBI Taxonomy" id="5467"/>
    <lineage>
        <taxon>Eukaryota</taxon>
        <taxon>Fungi</taxon>
        <taxon>Dikarya</taxon>
        <taxon>Ascomycota</taxon>
        <taxon>Pezizomycotina</taxon>
        <taxon>Sordariomycetes</taxon>
        <taxon>Hypocreomycetidae</taxon>
        <taxon>Glomerellales</taxon>
        <taxon>Glomerellaceae</taxon>
        <taxon>Colletotrichum</taxon>
        <taxon>Colletotrichum truncatum species complex</taxon>
    </lineage>
</organism>